<dbReference type="eggNOG" id="COG4874">
    <property type="taxonomic scope" value="Bacteria"/>
</dbReference>
<dbReference type="OrthoDB" id="9788268at2"/>
<gene>
    <name evidence="1" type="ORF">JCM21142_93780</name>
</gene>
<sequence>MTQATSNILLVRPANFGFNPQTAISNAFQNTVDMDAAEIKKQVLKEFDTFANRLKDKGVNVMVIQDTDTPIKPDAIFPNNWGSFHADGTVILYPMATPNRQVEKRPDIIECIKKHFDIKEIIDFSRYEEEGFALEGTGSIIFDHLHKIAYAGLSPRTNKDLFIKLCDSIHYKPISFTATDKTGQEIYHTNVMMCVSEKFSVICLESIHNQEERNTVIHSLEHTGHQIIDISLEQVNHFAGNMLSLVTRKGEEILVMSQSAYQVLTKKQRSALENYCEPFPMHIQTIEKIGGGSARCMISEIFLPQKHHCHV</sequence>
<dbReference type="PIRSF" id="PIRSF028188">
    <property type="entry name" value="Amdntrnsf_FN0238"/>
    <property type="match status" value="1"/>
</dbReference>
<keyword evidence="2" id="KW-1185">Reference proteome</keyword>
<dbReference type="EMBL" id="BAMD01000066">
    <property type="protein sequence ID" value="GAF05057.1"/>
    <property type="molecule type" value="Genomic_DNA"/>
</dbReference>
<proteinExistence type="predicted"/>
<dbReference type="AlphaFoldDB" id="W7Y9N9"/>
<dbReference type="InterPro" id="IPR014541">
    <property type="entry name" value="Amdntrnsf_FN0238"/>
</dbReference>
<reference evidence="1 2" key="1">
    <citation type="journal article" date="2014" name="Genome Announc.">
        <title>Draft Genome Sequence of Cytophaga fermentans JCM 21142T, a Facultative Anaerobe Isolated from Marine Mud.</title>
        <authorList>
            <person name="Starns D."/>
            <person name="Oshima K."/>
            <person name="Suda W."/>
            <person name="Iino T."/>
            <person name="Yuki M."/>
            <person name="Inoue J."/>
            <person name="Kitamura K."/>
            <person name="Iida T."/>
            <person name="Darby A."/>
            <person name="Hattori M."/>
            <person name="Ohkuma M."/>
        </authorList>
    </citation>
    <scope>NUCLEOTIDE SEQUENCE [LARGE SCALE GENOMIC DNA]</scope>
    <source>
        <strain evidence="1 2">JCM 21142</strain>
    </source>
</reference>
<dbReference type="SUPFAM" id="SSF55909">
    <property type="entry name" value="Pentein"/>
    <property type="match status" value="1"/>
</dbReference>
<dbReference type="PANTHER" id="PTHR43224">
    <property type="entry name" value="AMIDINOTRANSFERASE"/>
    <property type="match status" value="1"/>
</dbReference>
<dbReference type="Proteomes" id="UP000019402">
    <property type="component" value="Unassembled WGS sequence"/>
</dbReference>
<dbReference type="RefSeq" id="WP_027473379.1">
    <property type="nucleotide sequence ID" value="NZ_BAMD01000066.1"/>
</dbReference>
<dbReference type="Gene3D" id="3.75.10.10">
    <property type="entry name" value="L-arginine/glycine Amidinotransferase, Chain A"/>
    <property type="match status" value="1"/>
</dbReference>
<evidence type="ECO:0000313" key="1">
    <source>
        <dbReference type="EMBL" id="GAF05057.1"/>
    </source>
</evidence>
<dbReference type="STRING" id="869213.GCA_000517085_04084"/>
<dbReference type="NCBIfam" id="NF046062">
    <property type="entry name" value="citrull_CtlX"/>
    <property type="match status" value="1"/>
</dbReference>
<evidence type="ECO:0000313" key="2">
    <source>
        <dbReference type="Proteomes" id="UP000019402"/>
    </source>
</evidence>
<comment type="caution">
    <text evidence="1">The sequence shown here is derived from an EMBL/GenBank/DDBJ whole genome shotgun (WGS) entry which is preliminary data.</text>
</comment>
<evidence type="ECO:0008006" key="3">
    <source>
        <dbReference type="Google" id="ProtNLM"/>
    </source>
</evidence>
<protein>
    <recommendedName>
        <fullName evidence="3">Amidinotransferase</fullName>
    </recommendedName>
</protein>
<organism evidence="1 2">
    <name type="scientific">Saccharicrinis fermentans DSM 9555 = JCM 21142</name>
    <dbReference type="NCBI Taxonomy" id="869213"/>
    <lineage>
        <taxon>Bacteria</taxon>
        <taxon>Pseudomonadati</taxon>
        <taxon>Bacteroidota</taxon>
        <taxon>Bacteroidia</taxon>
        <taxon>Marinilabiliales</taxon>
        <taxon>Marinilabiliaceae</taxon>
        <taxon>Saccharicrinis</taxon>
    </lineage>
</organism>
<dbReference type="PANTHER" id="PTHR43224:SF1">
    <property type="entry name" value="AMIDINOTRANSFERASE"/>
    <property type="match status" value="1"/>
</dbReference>
<accession>W7Y9N9</accession>
<name>W7Y9N9_9BACT</name>
<dbReference type="Pfam" id="PF19420">
    <property type="entry name" value="DDAH_eukar"/>
    <property type="match status" value="1"/>
</dbReference>